<protein>
    <recommendedName>
        <fullName evidence="3">YkuS family protein</fullName>
    </recommendedName>
</protein>
<reference evidence="1 2" key="1">
    <citation type="journal article" date="2010" name="Stand. Genomic Sci.">
        <title>Complete genome sequence of Acetohalobium arabaticum type strain (Z-7288).</title>
        <authorList>
            <person name="Sikorski J."/>
            <person name="Lapidus A."/>
            <person name="Chertkov O."/>
            <person name="Lucas S."/>
            <person name="Copeland A."/>
            <person name="Glavina Del Rio T."/>
            <person name="Nolan M."/>
            <person name="Tice H."/>
            <person name="Cheng J.F."/>
            <person name="Han C."/>
            <person name="Brambilla E."/>
            <person name="Pitluck S."/>
            <person name="Liolios K."/>
            <person name="Ivanova N."/>
            <person name="Mavromatis K."/>
            <person name="Mikhailova N."/>
            <person name="Pati A."/>
            <person name="Bruce D."/>
            <person name="Detter C."/>
            <person name="Tapia R."/>
            <person name="Goodwin L."/>
            <person name="Chen A."/>
            <person name="Palaniappan K."/>
            <person name="Land M."/>
            <person name="Hauser L."/>
            <person name="Chang Y.J."/>
            <person name="Jeffries C.D."/>
            <person name="Rohde M."/>
            <person name="Goker M."/>
            <person name="Spring S."/>
            <person name="Woyke T."/>
            <person name="Bristow J."/>
            <person name="Eisen J.A."/>
            <person name="Markowitz V."/>
            <person name="Hugenholtz P."/>
            <person name="Kyrpides N.C."/>
            <person name="Klenk H.P."/>
        </authorList>
    </citation>
    <scope>NUCLEOTIDE SEQUENCE [LARGE SCALE GENOMIC DNA]</scope>
    <source>
        <strain evidence="2">ATCC 49924 / DSM 5501 / Z-7288</strain>
    </source>
</reference>
<dbReference type="STRING" id="574087.Acear_1144"/>
<dbReference type="Pfam" id="PF03698">
    <property type="entry name" value="UPF0180"/>
    <property type="match status" value="1"/>
</dbReference>
<accession>D9QQ75</accession>
<dbReference type="EMBL" id="CP002105">
    <property type="protein sequence ID" value="ADL12666.1"/>
    <property type="molecule type" value="Genomic_DNA"/>
</dbReference>
<keyword evidence="2" id="KW-1185">Reference proteome</keyword>
<dbReference type="Proteomes" id="UP000001661">
    <property type="component" value="Chromosome"/>
</dbReference>
<evidence type="ECO:0008006" key="3">
    <source>
        <dbReference type="Google" id="ProtNLM"/>
    </source>
</evidence>
<dbReference type="InterPro" id="IPR005370">
    <property type="entry name" value="UPF0180"/>
</dbReference>
<proteinExistence type="predicted"/>
<sequence length="81" mass="9011">MARKISVAVEDDLSNVSQELERRGYEVMDLEEDNLQKVDAIVISGEDKNVMNMSDIKNEASVINADGLSAVEVSEELQNRI</sequence>
<evidence type="ECO:0000313" key="2">
    <source>
        <dbReference type="Proteomes" id="UP000001661"/>
    </source>
</evidence>
<dbReference type="RefSeq" id="WP_013278112.1">
    <property type="nucleotide sequence ID" value="NC_014378.1"/>
</dbReference>
<dbReference type="HOGENOM" id="CLU_187365_1_0_9"/>
<name>D9QQ75_ACEAZ</name>
<dbReference type="OrthoDB" id="1708042at2"/>
<dbReference type="eggNOG" id="ENOG50309CM">
    <property type="taxonomic scope" value="Bacteria"/>
</dbReference>
<dbReference type="AlphaFoldDB" id="D9QQ75"/>
<organism evidence="1 2">
    <name type="scientific">Acetohalobium arabaticum (strain ATCC 49924 / DSM 5501 / Z-7288)</name>
    <dbReference type="NCBI Taxonomy" id="574087"/>
    <lineage>
        <taxon>Bacteria</taxon>
        <taxon>Bacillati</taxon>
        <taxon>Bacillota</taxon>
        <taxon>Clostridia</taxon>
        <taxon>Halanaerobiales</taxon>
        <taxon>Halobacteroidaceae</taxon>
        <taxon>Acetohalobium</taxon>
    </lineage>
</organism>
<evidence type="ECO:0000313" key="1">
    <source>
        <dbReference type="EMBL" id="ADL12666.1"/>
    </source>
</evidence>
<gene>
    <name evidence="1" type="ordered locus">Acear_1144</name>
</gene>
<dbReference type="KEGG" id="aar:Acear_1144"/>